<dbReference type="RefSeq" id="WP_208497769.1">
    <property type="nucleotide sequence ID" value="NZ_JAGFNP010000010.1"/>
</dbReference>
<name>A0ABS3U748_9ACTN</name>
<protein>
    <submittedName>
        <fullName evidence="6">Helix-turn-helix transcriptional regulator</fullName>
    </submittedName>
</protein>
<proteinExistence type="predicted"/>
<dbReference type="InterPro" id="IPR036388">
    <property type="entry name" value="WH-like_DNA-bd_sf"/>
</dbReference>
<keyword evidence="2" id="KW-0238">DNA-binding</keyword>
<accession>A0ABS3U748</accession>
<evidence type="ECO:0000259" key="5">
    <source>
        <dbReference type="PROSITE" id="PS50043"/>
    </source>
</evidence>
<dbReference type="SMART" id="SM00421">
    <property type="entry name" value="HTH_LUXR"/>
    <property type="match status" value="1"/>
</dbReference>
<evidence type="ECO:0000313" key="6">
    <source>
        <dbReference type="EMBL" id="MBO3734592.1"/>
    </source>
</evidence>
<dbReference type="PANTHER" id="PTHR44688">
    <property type="entry name" value="DNA-BINDING TRANSCRIPTIONAL ACTIVATOR DEVR_DOSR"/>
    <property type="match status" value="1"/>
</dbReference>
<evidence type="ECO:0000313" key="7">
    <source>
        <dbReference type="Proteomes" id="UP000681341"/>
    </source>
</evidence>
<dbReference type="SUPFAM" id="SSF46894">
    <property type="entry name" value="C-terminal effector domain of the bipartite response regulators"/>
    <property type="match status" value="1"/>
</dbReference>
<dbReference type="PROSITE" id="PS50043">
    <property type="entry name" value="HTH_LUXR_2"/>
    <property type="match status" value="1"/>
</dbReference>
<dbReference type="CDD" id="cd06170">
    <property type="entry name" value="LuxR_C_like"/>
    <property type="match status" value="1"/>
</dbReference>
<dbReference type="InterPro" id="IPR000792">
    <property type="entry name" value="Tscrpt_reg_LuxR_C"/>
</dbReference>
<feature type="domain" description="HTH luxR-type" evidence="5">
    <location>
        <begin position="7"/>
        <end position="72"/>
    </location>
</feature>
<dbReference type="EMBL" id="JAGFNP010000010">
    <property type="protein sequence ID" value="MBO3734592.1"/>
    <property type="molecule type" value="Genomic_DNA"/>
</dbReference>
<dbReference type="PRINTS" id="PR00038">
    <property type="entry name" value="HTHLUXR"/>
</dbReference>
<sequence>MSKSDPGLHQADRLTERQREVLVCIAKGMTNSEIAARLYLSQRSVEREIASARRALKAKNREVMLLLAFDRRVITSEDLKVHSESHMNDEHCDCAGGAKKLTDRQR</sequence>
<evidence type="ECO:0000256" key="3">
    <source>
        <dbReference type="ARBA" id="ARBA00023163"/>
    </source>
</evidence>
<evidence type="ECO:0000256" key="4">
    <source>
        <dbReference type="SAM" id="MobiDB-lite"/>
    </source>
</evidence>
<dbReference type="InterPro" id="IPR016032">
    <property type="entry name" value="Sig_transdc_resp-reg_C-effctor"/>
</dbReference>
<reference evidence="6 7" key="1">
    <citation type="submission" date="2021-03" db="EMBL/GenBank/DDBJ databases">
        <title>Glycomyces sp. nov., a novel actinomycete isolated from soil.</title>
        <authorList>
            <person name="Yang X."/>
            <person name="Xu X."/>
        </authorList>
    </citation>
    <scope>NUCLEOTIDE SEQUENCE [LARGE SCALE GENOMIC DNA]</scope>
    <source>
        <strain evidence="6 7">NEAU-S30</strain>
    </source>
</reference>
<gene>
    <name evidence="6" type="ORF">J5V16_17335</name>
</gene>
<evidence type="ECO:0000256" key="2">
    <source>
        <dbReference type="ARBA" id="ARBA00023125"/>
    </source>
</evidence>
<dbReference type="PANTHER" id="PTHR44688:SF16">
    <property type="entry name" value="DNA-BINDING TRANSCRIPTIONAL ACTIVATOR DEVR_DOSR"/>
    <property type="match status" value="1"/>
</dbReference>
<comment type="caution">
    <text evidence="6">The sequence shown here is derived from an EMBL/GenBank/DDBJ whole genome shotgun (WGS) entry which is preliminary data.</text>
</comment>
<keyword evidence="7" id="KW-1185">Reference proteome</keyword>
<keyword evidence="1" id="KW-0805">Transcription regulation</keyword>
<dbReference type="Gene3D" id="1.10.10.10">
    <property type="entry name" value="Winged helix-like DNA-binding domain superfamily/Winged helix DNA-binding domain"/>
    <property type="match status" value="1"/>
</dbReference>
<feature type="region of interest" description="Disordered" evidence="4">
    <location>
        <begin position="85"/>
        <end position="106"/>
    </location>
</feature>
<keyword evidence="3" id="KW-0804">Transcription</keyword>
<dbReference type="Proteomes" id="UP000681341">
    <property type="component" value="Unassembled WGS sequence"/>
</dbReference>
<evidence type="ECO:0000256" key="1">
    <source>
        <dbReference type="ARBA" id="ARBA00023015"/>
    </source>
</evidence>
<dbReference type="Pfam" id="PF00196">
    <property type="entry name" value="GerE"/>
    <property type="match status" value="1"/>
</dbReference>
<organism evidence="6 7">
    <name type="scientific">Glycomyces niveus</name>
    <dbReference type="NCBI Taxonomy" id="2820287"/>
    <lineage>
        <taxon>Bacteria</taxon>
        <taxon>Bacillati</taxon>
        <taxon>Actinomycetota</taxon>
        <taxon>Actinomycetes</taxon>
        <taxon>Glycomycetales</taxon>
        <taxon>Glycomycetaceae</taxon>
        <taxon>Glycomyces</taxon>
    </lineage>
</organism>